<comment type="caution">
    <text evidence="11">The sequence shown here is derived from an EMBL/GenBank/DDBJ whole genome shotgun (WGS) entry which is preliminary data.</text>
</comment>
<dbReference type="PANTHER" id="PTHR32089:SF112">
    <property type="entry name" value="LYSOZYME-LIKE PROTEIN-RELATED"/>
    <property type="match status" value="1"/>
</dbReference>
<dbReference type="SUPFAM" id="SSF58104">
    <property type="entry name" value="Methyl-accepting chemotaxis protein (MCP) signaling domain"/>
    <property type="match status" value="1"/>
</dbReference>
<feature type="transmembrane region" description="Helical" evidence="7">
    <location>
        <begin position="345"/>
        <end position="364"/>
    </location>
</feature>
<name>A0A7C9VPI0_9BRAD</name>
<keyword evidence="2" id="KW-1003">Cell membrane</keyword>
<dbReference type="PROSITE" id="PS50192">
    <property type="entry name" value="T_SNARE"/>
    <property type="match status" value="1"/>
</dbReference>
<evidence type="ECO:0000256" key="3">
    <source>
        <dbReference type="ARBA" id="ARBA00023224"/>
    </source>
</evidence>
<evidence type="ECO:0000313" key="11">
    <source>
        <dbReference type="EMBL" id="NGX98595.1"/>
    </source>
</evidence>
<evidence type="ECO:0000256" key="7">
    <source>
        <dbReference type="SAM" id="Phobius"/>
    </source>
</evidence>
<accession>A0A7C9VPI0</accession>
<comment type="subcellular location">
    <subcellularLocation>
        <location evidence="1">Cell inner membrane</location>
        <topology evidence="1">Multi-pass membrane protein</topology>
    </subcellularLocation>
</comment>
<feature type="domain" description="HAMP" evidence="10">
    <location>
        <begin position="366"/>
        <end position="419"/>
    </location>
</feature>
<reference evidence="11" key="1">
    <citation type="submission" date="2020-02" db="EMBL/GenBank/DDBJ databases">
        <title>Draft genome sequence of Candidatus Afipia apatlaquensis IBT-C3, a potential strain for decolorization of textile dyes.</title>
        <authorList>
            <person name="Sanchez-Reyes A."/>
            <person name="Breton-Deval L."/>
            <person name="Mangelson H."/>
            <person name="Sanchez-Flores A."/>
        </authorList>
    </citation>
    <scope>NUCLEOTIDE SEQUENCE [LARGE SCALE GENOMIC DNA]</scope>
    <source>
        <strain evidence="11">IBT-C3</strain>
    </source>
</reference>
<evidence type="ECO:0000256" key="5">
    <source>
        <dbReference type="PROSITE-ProRule" id="PRU00284"/>
    </source>
</evidence>
<keyword evidence="6" id="KW-0175">Coiled coil</keyword>
<keyword evidence="7" id="KW-0472">Membrane</keyword>
<keyword evidence="7" id="KW-1133">Transmembrane helix</keyword>
<dbReference type="PROSITE" id="PS50885">
    <property type="entry name" value="HAMP"/>
    <property type="match status" value="1"/>
</dbReference>
<evidence type="ECO:0000256" key="4">
    <source>
        <dbReference type="ARBA" id="ARBA00029447"/>
    </source>
</evidence>
<dbReference type="GO" id="GO:0007165">
    <property type="term" value="P:signal transduction"/>
    <property type="evidence" value="ECO:0007669"/>
    <property type="project" value="UniProtKB-KW"/>
</dbReference>
<keyword evidence="7" id="KW-0812">Transmembrane</keyword>
<feature type="coiled-coil region" evidence="6">
    <location>
        <begin position="684"/>
        <end position="711"/>
    </location>
</feature>
<dbReference type="InterPro" id="IPR000727">
    <property type="entry name" value="T_SNARE_dom"/>
</dbReference>
<evidence type="ECO:0000256" key="1">
    <source>
        <dbReference type="ARBA" id="ARBA00004429"/>
    </source>
</evidence>
<dbReference type="GO" id="GO:0005886">
    <property type="term" value="C:plasma membrane"/>
    <property type="evidence" value="ECO:0007669"/>
    <property type="project" value="UniProtKB-SubCell"/>
</dbReference>
<dbReference type="Gene3D" id="1.20.58.920">
    <property type="match status" value="1"/>
</dbReference>
<keyword evidence="2" id="KW-0997">Cell inner membrane</keyword>
<evidence type="ECO:0000256" key="6">
    <source>
        <dbReference type="SAM" id="Coils"/>
    </source>
</evidence>
<sequence length="715" mass="75310">MALRFKVGKNLFRFKLPSVKLGVRGSLFLAFAVIAGMAIAISAGASLLLGQLGGMMNELSSQNIPRLTASLQLSGLSQSLAARGPAMLASDDESTLQSRTQGLKEVQAAALAKLQEIKTLKADPSVVSALEENVKMLDDTINSLRAAAKERLDLAAEHNKKFEAARAAHSAVVNIISGAAEDAKAAVNSALVNPNAEPKEAIKAMRGVDMLASLLADINFAASNISAAANANNAETLSDQEYAFSVTYDSIDISLKALGHAADGDKLKDAVTQMMAFGNKKSGLFKLRQKELDSADYGRLILEETGKLNRGLEMSIKRLVDDVQVATDAAASKANNTITLGTTTMLALGVLTLVGSALFVWLYVGRNILGRIGNLQDVMRRLSEGDLNAEVKRGRQQDEIAVMADSLEVFRDSMIRSRTLSSEQDQDRIAKAERASRIEKQIVSFEDKVRAALDSLMTSANVMQATAESMSTSAEHSSALVNTVASAAEETSVNVQTVSAGTEELSSSIQEISRQVTNSTKIAANAVTEAGKTDTTMQGLADNANRISSVVDLIQEIASQTNLLALNATIEAARAGEAGRGFAVVASEVKSLAEQTAKATDEIRTQIASMQNVTASAVGAIRNIGSTIGEINEVTTAIAAAVEEQGAATREIARNIQHAASGTQEVSSNIVGVSRASSEAGTAAGEVLNASNELRREADTLRAEVDAFLLNIRAA</sequence>
<feature type="domain" description="Methyl-accepting transducer" evidence="8">
    <location>
        <begin position="452"/>
        <end position="695"/>
    </location>
</feature>
<dbReference type="InterPro" id="IPR004089">
    <property type="entry name" value="MCPsignal_dom"/>
</dbReference>
<dbReference type="EMBL" id="JAAMRR010001339">
    <property type="protein sequence ID" value="NGX98595.1"/>
    <property type="molecule type" value="Genomic_DNA"/>
</dbReference>
<evidence type="ECO:0000259" key="10">
    <source>
        <dbReference type="PROSITE" id="PS50885"/>
    </source>
</evidence>
<comment type="similarity">
    <text evidence="4">Belongs to the methyl-accepting chemotaxis (MCP) protein family.</text>
</comment>
<evidence type="ECO:0000313" key="12">
    <source>
        <dbReference type="Proteomes" id="UP000480266"/>
    </source>
</evidence>
<dbReference type="InterPro" id="IPR003660">
    <property type="entry name" value="HAMP_dom"/>
</dbReference>
<dbReference type="Pfam" id="PF00015">
    <property type="entry name" value="MCPsignal"/>
    <property type="match status" value="1"/>
</dbReference>
<evidence type="ECO:0000259" key="8">
    <source>
        <dbReference type="PROSITE" id="PS50111"/>
    </source>
</evidence>
<dbReference type="SMART" id="SM00283">
    <property type="entry name" value="MA"/>
    <property type="match status" value="1"/>
</dbReference>
<protein>
    <submittedName>
        <fullName evidence="11">HAMP domain-containing protein</fullName>
    </submittedName>
</protein>
<dbReference type="PROSITE" id="PS50111">
    <property type="entry name" value="CHEMOTAXIS_TRANSDUC_2"/>
    <property type="match status" value="1"/>
</dbReference>
<organism evidence="11 12">
    <name type="scientific">Candidatus Afipia apatlaquensis</name>
    <dbReference type="NCBI Taxonomy" id="2712852"/>
    <lineage>
        <taxon>Bacteria</taxon>
        <taxon>Pseudomonadati</taxon>
        <taxon>Pseudomonadota</taxon>
        <taxon>Alphaproteobacteria</taxon>
        <taxon>Hyphomicrobiales</taxon>
        <taxon>Nitrobacteraceae</taxon>
        <taxon>Afipia</taxon>
    </lineage>
</organism>
<evidence type="ECO:0000256" key="2">
    <source>
        <dbReference type="ARBA" id="ARBA00022519"/>
    </source>
</evidence>
<dbReference type="CDD" id="cd06225">
    <property type="entry name" value="HAMP"/>
    <property type="match status" value="1"/>
</dbReference>
<evidence type="ECO:0000259" key="9">
    <source>
        <dbReference type="PROSITE" id="PS50192"/>
    </source>
</evidence>
<dbReference type="PANTHER" id="PTHR32089">
    <property type="entry name" value="METHYL-ACCEPTING CHEMOTAXIS PROTEIN MCPB"/>
    <property type="match status" value="1"/>
</dbReference>
<dbReference type="Gene3D" id="1.10.8.500">
    <property type="entry name" value="HAMP domain in histidine kinase"/>
    <property type="match status" value="1"/>
</dbReference>
<dbReference type="AlphaFoldDB" id="A0A7C9VPI0"/>
<dbReference type="InterPro" id="IPR038188">
    <property type="entry name" value="TorS_sensor_sf"/>
</dbReference>
<dbReference type="Gene3D" id="1.10.287.950">
    <property type="entry name" value="Methyl-accepting chemotaxis protein"/>
    <property type="match status" value="1"/>
</dbReference>
<feature type="transmembrane region" description="Helical" evidence="7">
    <location>
        <begin position="21"/>
        <end position="49"/>
    </location>
</feature>
<keyword evidence="3 5" id="KW-0807">Transducer</keyword>
<dbReference type="Pfam" id="PF00672">
    <property type="entry name" value="HAMP"/>
    <property type="match status" value="1"/>
</dbReference>
<dbReference type="Pfam" id="PF21689">
    <property type="entry name" value="TorS_sensor_domain"/>
    <property type="match status" value="1"/>
</dbReference>
<keyword evidence="12" id="KW-1185">Reference proteome</keyword>
<proteinExistence type="inferred from homology"/>
<gene>
    <name evidence="11" type="ORF">G4V63_26325</name>
</gene>
<dbReference type="Proteomes" id="UP000480266">
    <property type="component" value="Unassembled WGS sequence"/>
</dbReference>
<dbReference type="SMART" id="SM00304">
    <property type="entry name" value="HAMP"/>
    <property type="match status" value="1"/>
</dbReference>
<feature type="domain" description="T-SNARE coiled-coil homology" evidence="9">
    <location>
        <begin position="611"/>
        <end position="673"/>
    </location>
</feature>